<feature type="signal peptide" evidence="1">
    <location>
        <begin position="1"/>
        <end position="19"/>
    </location>
</feature>
<dbReference type="EMBL" id="DS547120">
    <property type="protein sequence ID" value="EDR04010.1"/>
    <property type="molecule type" value="Genomic_DNA"/>
</dbReference>
<dbReference type="Proteomes" id="UP000001194">
    <property type="component" value="Unassembled WGS sequence"/>
</dbReference>
<organism evidence="3">
    <name type="scientific">Laccaria bicolor (strain S238N-H82 / ATCC MYA-4686)</name>
    <name type="common">Bicoloured deceiver</name>
    <name type="synonym">Laccaria laccata var. bicolor</name>
    <dbReference type="NCBI Taxonomy" id="486041"/>
    <lineage>
        <taxon>Eukaryota</taxon>
        <taxon>Fungi</taxon>
        <taxon>Dikarya</taxon>
        <taxon>Basidiomycota</taxon>
        <taxon>Agaricomycotina</taxon>
        <taxon>Agaricomycetes</taxon>
        <taxon>Agaricomycetidae</taxon>
        <taxon>Agaricales</taxon>
        <taxon>Agaricineae</taxon>
        <taxon>Hydnangiaceae</taxon>
        <taxon>Laccaria</taxon>
    </lineage>
</organism>
<accession>B0DMQ6</accession>
<protein>
    <submittedName>
        <fullName evidence="2">Predicted protein</fullName>
    </submittedName>
</protein>
<dbReference type="GeneID" id="6080906"/>
<name>B0DMQ6_LACBS</name>
<dbReference type="KEGG" id="lbc:LACBIDRAFT_295120"/>
<dbReference type="InParanoid" id="B0DMQ6"/>
<feature type="chain" id="PRO_5002747285" evidence="1">
    <location>
        <begin position="20"/>
        <end position="194"/>
    </location>
</feature>
<reference evidence="2 3" key="1">
    <citation type="journal article" date="2008" name="Nature">
        <title>The genome of Laccaria bicolor provides insights into mycorrhizal symbiosis.</title>
        <authorList>
            <person name="Martin F."/>
            <person name="Aerts A."/>
            <person name="Ahren D."/>
            <person name="Brun A."/>
            <person name="Danchin E.G.J."/>
            <person name="Duchaussoy F."/>
            <person name="Gibon J."/>
            <person name="Kohler A."/>
            <person name="Lindquist E."/>
            <person name="Pereda V."/>
            <person name="Salamov A."/>
            <person name="Shapiro H.J."/>
            <person name="Wuyts J."/>
            <person name="Blaudez D."/>
            <person name="Buee M."/>
            <person name="Brokstein P."/>
            <person name="Canbaeck B."/>
            <person name="Cohen D."/>
            <person name="Courty P.E."/>
            <person name="Coutinho P.M."/>
            <person name="Delaruelle C."/>
            <person name="Detter J.C."/>
            <person name="Deveau A."/>
            <person name="DiFazio S."/>
            <person name="Duplessis S."/>
            <person name="Fraissinet-Tachet L."/>
            <person name="Lucic E."/>
            <person name="Frey-Klett P."/>
            <person name="Fourrey C."/>
            <person name="Feussner I."/>
            <person name="Gay G."/>
            <person name="Grimwood J."/>
            <person name="Hoegger P.J."/>
            <person name="Jain P."/>
            <person name="Kilaru S."/>
            <person name="Labbe J."/>
            <person name="Lin Y.C."/>
            <person name="Legue V."/>
            <person name="Le Tacon F."/>
            <person name="Marmeisse R."/>
            <person name="Melayah D."/>
            <person name="Montanini B."/>
            <person name="Muratet M."/>
            <person name="Nehls U."/>
            <person name="Niculita-Hirzel H."/>
            <person name="Oudot-Le Secq M.P."/>
            <person name="Peter M."/>
            <person name="Quesneville H."/>
            <person name="Rajashekar B."/>
            <person name="Reich M."/>
            <person name="Rouhier N."/>
            <person name="Schmutz J."/>
            <person name="Yin T."/>
            <person name="Chalot M."/>
            <person name="Henrissat B."/>
            <person name="Kuees U."/>
            <person name="Lucas S."/>
            <person name="Van de Peer Y."/>
            <person name="Podila G.K."/>
            <person name="Polle A."/>
            <person name="Pukkila P.J."/>
            <person name="Richardson P.M."/>
            <person name="Rouze P."/>
            <person name="Sanders I.R."/>
            <person name="Stajich J.E."/>
            <person name="Tunlid A."/>
            <person name="Tuskan G."/>
            <person name="Grigoriev I.V."/>
        </authorList>
    </citation>
    <scope>NUCLEOTIDE SEQUENCE [LARGE SCALE GENOMIC DNA]</scope>
    <source>
        <strain evidence="3">S238N-H82 / ATCC MYA-4686</strain>
    </source>
</reference>
<evidence type="ECO:0000256" key="1">
    <source>
        <dbReference type="SAM" id="SignalP"/>
    </source>
</evidence>
<evidence type="ECO:0000313" key="2">
    <source>
        <dbReference type="EMBL" id="EDR04010.1"/>
    </source>
</evidence>
<keyword evidence="3" id="KW-1185">Reference proteome</keyword>
<evidence type="ECO:0000313" key="3">
    <source>
        <dbReference type="Proteomes" id="UP000001194"/>
    </source>
</evidence>
<dbReference type="RefSeq" id="XP_001885265.1">
    <property type="nucleotide sequence ID" value="XM_001885230.1"/>
</dbReference>
<proteinExistence type="predicted"/>
<dbReference type="AlphaFoldDB" id="B0DMQ6"/>
<dbReference type="HOGENOM" id="CLU_1603006_0_0_1"/>
<gene>
    <name evidence="2" type="ORF">LACBIDRAFT_295120</name>
</gene>
<keyword evidence="1" id="KW-0732">Signal</keyword>
<sequence length="194" mass="20332">MNFFTSLIVLVHLVLSVVALPAGTQTASAVIYAINTIGKQLSSTAGLLQRSTINDAAQATDVENDLGQLTSDLTILIDYVEQAYPLLTPFDGPDALTILNATRDVLLRQLTLLQPLLAGAAIPFHKQLGSAAFGALAKSVGVSVNAFLEGTLVIQQRLTDDVAAQGVAVSSDIKSRLYYIDLAFGLSLPPVGGP</sequence>